<dbReference type="Gene3D" id="1.10.1200.10">
    <property type="entry name" value="ACP-like"/>
    <property type="match status" value="1"/>
</dbReference>
<feature type="domain" description="Carrier" evidence="1">
    <location>
        <begin position="4"/>
        <end position="82"/>
    </location>
</feature>
<comment type="caution">
    <text evidence="2">The sequence shown here is derived from an EMBL/GenBank/DDBJ whole genome shotgun (WGS) entry which is preliminary data.</text>
</comment>
<reference evidence="2 3" key="1">
    <citation type="submission" date="2020-08" db="EMBL/GenBank/DDBJ databases">
        <title>Sequencing the genomes of 1000 actinobacteria strains.</title>
        <authorList>
            <person name="Klenk H.-P."/>
        </authorList>
    </citation>
    <scope>NUCLEOTIDE SEQUENCE [LARGE SCALE GENOMIC DNA]</scope>
    <source>
        <strain evidence="2 3">DSM 45362</strain>
    </source>
</reference>
<evidence type="ECO:0000313" key="2">
    <source>
        <dbReference type="EMBL" id="MBB5868897.1"/>
    </source>
</evidence>
<organism evidence="2 3">
    <name type="scientific">Allocatelliglobosispora scoriae</name>
    <dbReference type="NCBI Taxonomy" id="643052"/>
    <lineage>
        <taxon>Bacteria</taxon>
        <taxon>Bacillati</taxon>
        <taxon>Actinomycetota</taxon>
        <taxon>Actinomycetes</taxon>
        <taxon>Micromonosporales</taxon>
        <taxon>Micromonosporaceae</taxon>
        <taxon>Allocatelliglobosispora</taxon>
    </lineage>
</organism>
<name>A0A841BIE9_9ACTN</name>
<proteinExistence type="predicted"/>
<dbReference type="RefSeq" id="WP_184835159.1">
    <property type="nucleotide sequence ID" value="NZ_JACHMN010000002.1"/>
</dbReference>
<protein>
    <submittedName>
        <fullName evidence="2">Acyl carrier protein</fullName>
    </submittedName>
</protein>
<sequence>MNPDQLRHRLAELVAAASDGDVRVEDALASSAGLAELGLGSLGHLRLVDAVEAEFDVQLDTAGDLHALDSIDQLAAYLAGPAKAAS</sequence>
<dbReference type="Proteomes" id="UP000587527">
    <property type="component" value="Unassembled WGS sequence"/>
</dbReference>
<accession>A0A841BIE9</accession>
<dbReference type="InterPro" id="IPR036736">
    <property type="entry name" value="ACP-like_sf"/>
</dbReference>
<dbReference type="InterPro" id="IPR009081">
    <property type="entry name" value="PP-bd_ACP"/>
</dbReference>
<dbReference type="PROSITE" id="PS50075">
    <property type="entry name" value="CARRIER"/>
    <property type="match status" value="1"/>
</dbReference>
<evidence type="ECO:0000313" key="3">
    <source>
        <dbReference type="Proteomes" id="UP000587527"/>
    </source>
</evidence>
<evidence type="ECO:0000259" key="1">
    <source>
        <dbReference type="PROSITE" id="PS50075"/>
    </source>
</evidence>
<gene>
    <name evidence="2" type="ORF">F4553_002276</name>
</gene>
<dbReference type="EMBL" id="JACHMN010000002">
    <property type="protein sequence ID" value="MBB5868897.1"/>
    <property type="molecule type" value="Genomic_DNA"/>
</dbReference>
<dbReference type="Pfam" id="PF00550">
    <property type="entry name" value="PP-binding"/>
    <property type="match status" value="1"/>
</dbReference>
<dbReference type="SUPFAM" id="SSF47336">
    <property type="entry name" value="ACP-like"/>
    <property type="match status" value="1"/>
</dbReference>
<dbReference type="AlphaFoldDB" id="A0A841BIE9"/>
<keyword evidence="3" id="KW-1185">Reference proteome</keyword>